<gene>
    <name evidence="5" type="ORF">ACFYQT_15280</name>
</gene>
<organism evidence="5 6">
    <name type="scientific">Streptomyces tibetensis</name>
    <dbReference type="NCBI Taxonomy" id="2382123"/>
    <lineage>
        <taxon>Bacteria</taxon>
        <taxon>Bacillati</taxon>
        <taxon>Actinomycetota</taxon>
        <taxon>Actinomycetes</taxon>
        <taxon>Kitasatosporales</taxon>
        <taxon>Streptomycetaceae</taxon>
        <taxon>Streptomyces</taxon>
    </lineage>
</organism>
<evidence type="ECO:0000313" key="5">
    <source>
        <dbReference type="EMBL" id="MFF0004778.1"/>
    </source>
</evidence>
<keyword evidence="2" id="KW-0560">Oxidoreductase</keyword>
<feature type="domain" description="Ketoreductase" evidence="4">
    <location>
        <begin position="10"/>
        <end position="183"/>
    </location>
</feature>
<name>A0ABW6MUT6_9ACTN</name>
<comment type="similarity">
    <text evidence="1 3">Belongs to the short-chain dehydrogenases/reductases (SDR) family.</text>
</comment>
<evidence type="ECO:0000313" key="6">
    <source>
        <dbReference type="Proteomes" id="UP001601422"/>
    </source>
</evidence>
<dbReference type="CDD" id="cd05374">
    <property type="entry name" value="17beta-HSD-like_SDR_c"/>
    <property type="match status" value="1"/>
</dbReference>
<dbReference type="InterPro" id="IPR036291">
    <property type="entry name" value="NAD(P)-bd_dom_sf"/>
</dbReference>
<dbReference type="PANTHER" id="PTHR44169">
    <property type="entry name" value="NADPH-DEPENDENT 1-ACYLDIHYDROXYACETONE PHOSPHATE REDUCTASE"/>
    <property type="match status" value="1"/>
</dbReference>
<dbReference type="RefSeq" id="WP_361938269.1">
    <property type="nucleotide sequence ID" value="NZ_JBEXWI010000002.1"/>
</dbReference>
<dbReference type="PRINTS" id="PR00081">
    <property type="entry name" value="GDHRDH"/>
</dbReference>
<dbReference type="Gene3D" id="3.40.50.720">
    <property type="entry name" value="NAD(P)-binding Rossmann-like Domain"/>
    <property type="match status" value="1"/>
</dbReference>
<dbReference type="PANTHER" id="PTHR44169:SF6">
    <property type="entry name" value="NADPH-DEPENDENT 1-ACYLDIHYDROXYACETONE PHOSPHATE REDUCTASE"/>
    <property type="match status" value="1"/>
</dbReference>
<comment type="caution">
    <text evidence="5">The sequence shown here is derived from an EMBL/GenBank/DDBJ whole genome shotgun (WGS) entry which is preliminary data.</text>
</comment>
<evidence type="ECO:0000256" key="3">
    <source>
        <dbReference type="RuleBase" id="RU000363"/>
    </source>
</evidence>
<protein>
    <submittedName>
        <fullName evidence="5">SDR family NAD(P)-dependent oxidoreductase</fullName>
    </submittedName>
</protein>
<dbReference type="SMART" id="SM00822">
    <property type="entry name" value="PKS_KR"/>
    <property type="match status" value="1"/>
</dbReference>
<evidence type="ECO:0000256" key="2">
    <source>
        <dbReference type="ARBA" id="ARBA00023002"/>
    </source>
</evidence>
<evidence type="ECO:0000259" key="4">
    <source>
        <dbReference type="SMART" id="SM00822"/>
    </source>
</evidence>
<accession>A0ABW6MUT6</accession>
<evidence type="ECO:0000256" key="1">
    <source>
        <dbReference type="ARBA" id="ARBA00006484"/>
    </source>
</evidence>
<dbReference type="Proteomes" id="UP001601422">
    <property type="component" value="Unassembled WGS sequence"/>
</dbReference>
<dbReference type="InterPro" id="IPR057326">
    <property type="entry name" value="KR_dom"/>
</dbReference>
<reference evidence="5 6" key="1">
    <citation type="submission" date="2024-10" db="EMBL/GenBank/DDBJ databases">
        <title>The Natural Products Discovery Center: Release of the First 8490 Sequenced Strains for Exploring Actinobacteria Biosynthetic Diversity.</title>
        <authorList>
            <person name="Kalkreuter E."/>
            <person name="Kautsar S.A."/>
            <person name="Yang D."/>
            <person name="Bader C.D."/>
            <person name="Teijaro C.N."/>
            <person name="Fluegel L."/>
            <person name="Davis C.M."/>
            <person name="Simpson J.R."/>
            <person name="Lauterbach L."/>
            <person name="Steele A.D."/>
            <person name="Gui C."/>
            <person name="Meng S."/>
            <person name="Li G."/>
            <person name="Viehrig K."/>
            <person name="Ye F."/>
            <person name="Su P."/>
            <person name="Kiefer A.F."/>
            <person name="Nichols A."/>
            <person name="Cepeda A.J."/>
            <person name="Yan W."/>
            <person name="Fan B."/>
            <person name="Jiang Y."/>
            <person name="Adhikari A."/>
            <person name="Zheng C.-J."/>
            <person name="Schuster L."/>
            <person name="Cowan T.M."/>
            <person name="Smanski M.J."/>
            <person name="Chevrette M.G."/>
            <person name="De Carvalho L.P.S."/>
            <person name="Shen B."/>
        </authorList>
    </citation>
    <scope>NUCLEOTIDE SEQUENCE [LARGE SCALE GENOMIC DNA]</scope>
    <source>
        <strain evidence="5 6">NPDC005497</strain>
    </source>
</reference>
<dbReference type="PRINTS" id="PR00080">
    <property type="entry name" value="SDRFAMILY"/>
</dbReference>
<dbReference type="InterPro" id="IPR002347">
    <property type="entry name" value="SDR_fam"/>
</dbReference>
<sequence length="321" mass="34400">MRETLTTDPNPVLITGCSSGIGRACALGMHRAGMLVYATARRPETLAPLAAEGIRTLRLDVTDEESMRAAVDTVEAAHGPVGTLVNSAGFAASGVVEEIQLPEMRRQFETNVFGLARLSQLVLPGMRAAGRGTIVNLSSIFGRYAVPGGGFYQASKHAVEALSDALRLETSGFGVRVVLIEPGPVRTTNFGATYVDNLPSAGGVYDDFRRRTADYFEAIYTGSRRTLAGTFTVEADDVARVVTRAALARRPRARYPVGFLARSTLALRRLAPDVVFDHLFVRRAFPVPRGSAGRTAPARAVSALRRTAPVTRTASPGKDIR</sequence>
<proteinExistence type="inferred from homology"/>
<keyword evidence="6" id="KW-1185">Reference proteome</keyword>
<dbReference type="Pfam" id="PF00106">
    <property type="entry name" value="adh_short"/>
    <property type="match status" value="1"/>
</dbReference>
<dbReference type="EMBL" id="JBIAJP010000003">
    <property type="protein sequence ID" value="MFF0004778.1"/>
    <property type="molecule type" value="Genomic_DNA"/>
</dbReference>
<dbReference type="SUPFAM" id="SSF51735">
    <property type="entry name" value="NAD(P)-binding Rossmann-fold domains"/>
    <property type="match status" value="1"/>
</dbReference>